<dbReference type="Proteomes" id="UP001329430">
    <property type="component" value="Unassembled WGS sequence"/>
</dbReference>
<dbReference type="SUPFAM" id="SSF111331">
    <property type="entry name" value="NAD kinase/diacylglycerol kinase-like"/>
    <property type="match status" value="1"/>
</dbReference>
<dbReference type="PANTHER" id="PTHR12358:SF111">
    <property type="entry name" value="CERAMIDE KINASE, ISOFORM A"/>
    <property type="match status" value="1"/>
</dbReference>
<dbReference type="Gene3D" id="3.40.50.10330">
    <property type="entry name" value="Probable inorganic polyphosphate/atp-NAD kinase, domain 1"/>
    <property type="match status" value="1"/>
</dbReference>
<dbReference type="GO" id="GO:0006672">
    <property type="term" value="P:ceramide metabolic process"/>
    <property type="evidence" value="ECO:0007669"/>
    <property type="project" value="TreeGrafter"/>
</dbReference>
<gene>
    <name evidence="2" type="ORF">RI129_000192</name>
</gene>
<dbReference type="EMBL" id="JAVRBK010000018">
    <property type="protein sequence ID" value="KAK5637889.1"/>
    <property type="molecule type" value="Genomic_DNA"/>
</dbReference>
<name>A0AAN7V5N2_9COLE</name>
<comment type="caution">
    <text evidence="2">The sequence shown here is derived from an EMBL/GenBank/DDBJ whole genome shotgun (WGS) entry which is preliminary data.</text>
</comment>
<organism evidence="2 3">
    <name type="scientific">Pyrocoelia pectoralis</name>
    <dbReference type="NCBI Taxonomy" id="417401"/>
    <lineage>
        <taxon>Eukaryota</taxon>
        <taxon>Metazoa</taxon>
        <taxon>Ecdysozoa</taxon>
        <taxon>Arthropoda</taxon>
        <taxon>Hexapoda</taxon>
        <taxon>Insecta</taxon>
        <taxon>Pterygota</taxon>
        <taxon>Neoptera</taxon>
        <taxon>Endopterygota</taxon>
        <taxon>Coleoptera</taxon>
        <taxon>Polyphaga</taxon>
        <taxon>Elateriformia</taxon>
        <taxon>Elateroidea</taxon>
        <taxon>Lampyridae</taxon>
        <taxon>Lampyrinae</taxon>
        <taxon>Pyrocoelia</taxon>
    </lineage>
</organism>
<dbReference type="GO" id="GO:0001729">
    <property type="term" value="F:ceramide kinase activity"/>
    <property type="evidence" value="ECO:0007669"/>
    <property type="project" value="TreeGrafter"/>
</dbReference>
<accession>A0AAN7V5N2</accession>
<reference evidence="2 3" key="1">
    <citation type="journal article" date="2024" name="Insects">
        <title>An Improved Chromosome-Level Genome Assembly of the Firefly Pyrocoelia pectoralis.</title>
        <authorList>
            <person name="Fu X."/>
            <person name="Meyer-Rochow V.B."/>
            <person name="Ballantyne L."/>
            <person name="Zhu X."/>
        </authorList>
    </citation>
    <scope>NUCLEOTIDE SEQUENCE [LARGE SCALE GENOMIC DNA]</scope>
    <source>
        <strain evidence="2">XCY_ONT2</strain>
    </source>
</reference>
<evidence type="ECO:0000259" key="1">
    <source>
        <dbReference type="PROSITE" id="PS50146"/>
    </source>
</evidence>
<dbReference type="InterPro" id="IPR016064">
    <property type="entry name" value="NAD/diacylglycerol_kinase_sf"/>
</dbReference>
<sequence length="461" mass="51765">MNPQSNRILINIHNTVGKTAYYYLSQKWLVVDPCSATMELAVSSSFKSPPEKFSIPITDVIAVRSVYKKSQPDPKKFQVIYSKPSKKNVWRPRVLKFRHSDPDLVIQWVQTMQSVLNKLVDRPKRILMFVNPYGGRKNGVKICENYARPLFEVAGVELTVVVTKRRNEIRDTLLEMDDLDKLDAVVCVGGDGTASEAFTGLVLRECRLRGINADDPGSTDTTSYCLHGTTDTITALLHIIMGVSLGLDLTSVHYENRLLQMCSNVVSYGFLGDIIYHSEKLRWMGPTRYEYVGAKKLLRNGGYKGTVTFLGHAINENETKCYENCNRCGSSEDHPSGVNKWSSISSNFFLLAGANISCAGTKNPHGLAPYCHLGDGYLNVLLVHHTSLYQRLRTLQRMSQSTYSLADLPHVEVYRGKEFRFKADGAPGRWNCDGEPILDTDICVKVHRQLINVYSRGIPES</sequence>
<keyword evidence="3" id="KW-1185">Reference proteome</keyword>
<dbReference type="GO" id="GO:0016020">
    <property type="term" value="C:membrane"/>
    <property type="evidence" value="ECO:0007669"/>
    <property type="project" value="GOC"/>
</dbReference>
<dbReference type="Pfam" id="PF00781">
    <property type="entry name" value="DAGK_cat"/>
    <property type="match status" value="1"/>
</dbReference>
<dbReference type="InterPro" id="IPR050187">
    <property type="entry name" value="Lipid_Phosphate_FormReg"/>
</dbReference>
<evidence type="ECO:0000313" key="2">
    <source>
        <dbReference type="EMBL" id="KAK5637889.1"/>
    </source>
</evidence>
<proteinExistence type="predicted"/>
<dbReference type="PANTHER" id="PTHR12358">
    <property type="entry name" value="SPHINGOSINE KINASE"/>
    <property type="match status" value="1"/>
</dbReference>
<evidence type="ECO:0000313" key="3">
    <source>
        <dbReference type="Proteomes" id="UP001329430"/>
    </source>
</evidence>
<dbReference type="PROSITE" id="PS50146">
    <property type="entry name" value="DAGK"/>
    <property type="match status" value="1"/>
</dbReference>
<dbReference type="Gene3D" id="2.60.200.40">
    <property type="match status" value="1"/>
</dbReference>
<dbReference type="Pfam" id="PF19280">
    <property type="entry name" value="CERK_C"/>
    <property type="match status" value="1"/>
</dbReference>
<protein>
    <recommendedName>
        <fullName evidence="1">DAGKc domain-containing protein</fullName>
    </recommendedName>
</protein>
<feature type="domain" description="DAGKc" evidence="1">
    <location>
        <begin position="121"/>
        <end position="256"/>
    </location>
</feature>
<dbReference type="InterPro" id="IPR001206">
    <property type="entry name" value="Diacylglycerol_kinase_cat_dom"/>
</dbReference>
<dbReference type="AlphaFoldDB" id="A0AAN7V5N2"/>
<dbReference type="InterPro" id="IPR045363">
    <property type="entry name" value="CERK_C"/>
</dbReference>
<dbReference type="InterPro" id="IPR017438">
    <property type="entry name" value="ATP-NAD_kinase_N"/>
</dbReference>